<dbReference type="InterPro" id="IPR007492">
    <property type="entry name" value="LytTR_DNA-bd_dom"/>
</dbReference>
<dbReference type="SMART" id="SM00448">
    <property type="entry name" value="REC"/>
    <property type="match status" value="1"/>
</dbReference>
<accession>A0A9D2RGZ9</accession>
<dbReference type="Gene3D" id="2.40.50.1020">
    <property type="entry name" value="LytTr DNA-binding domain"/>
    <property type="match status" value="1"/>
</dbReference>
<dbReference type="PANTHER" id="PTHR37299:SF1">
    <property type="entry name" value="STAGE 0 SPORULATION PROTEIN A HOMOLOG"/>
    <property type="match status" value="1"/>
</dbReference>
<proteinExistence type="predicted"/>
<dbReference type="AlphaFoldDB" id="A0A9D2RGZ9"/>
<feature type="domain" description="Response regulatory" evidence="4">
    <location>
        <begin position="4"/>
        <end position="124"/>
    </location>
</feature>
<dbReference type="SMART" id="SM00850">
    <property type="entry name" value="LytTR"/>
    <property type="match status" value="1"/>
</dbReference>
<dbReference type="PANTHER" id="PTHR37299">
    <property type="entry name" value="TRANSCRIPTIONAL REGULATOR-RELATED"/>
    <property type="match status" value="1"/>
</dbReference>
<evidence type="ECO:0000256" key="3">
    <source>
        <dbReference type="PROSITE-ProRule" id="PRU00169"/>
    </source>
</evidence>
<comment type="caution">
    <text evidence="5">The sequence shown here is derived from an EMBL/GenBank/DDBJ whole genome shotgun (WGS) entry which is preliminary data.</text>
</comment>
<evidence type="ECO:0000256" key="1">
    <source>
        <dbReference type="ARBA" id="ARBA00018672"/>
    </source>
</evidence>
<dbReference type="GO" id="GO:0003677">
    <property type="term" value="F:DNA binding"/>
    <property type="evidence" value="ECO:0007669"/>
    <property type="project" value="UniProtKB-KW"/>
</dbReference>
<dbReference type="InterPro" id="IPR001789">
    <property type="entry name" value="Sig_transdc_resp-reg_receiver"/>
</dbReference>
<dbReference type="EMBL" id="DWUU01000024">
    <property type="protein sequence ID" value="HJD42171.1"/>
    <property type="molecule type" value="Genomic_DNA"/>
</dbReference>
<evidence type="ECO:0000256" key="2">
    <source>
        <dbReference type="ARBA" id="ARBA00024867"/>
    </source>
</evidence>
<gene>
    <name evidence="5" type="ORF">H9910_04070</name>
</gene>
<dbReference type="SUPFAM" id="SSF52172">
    <property type="entry name" value="CheY-like"/>
    <property type="match status" value="1"/>
</dbReference>
<dbReference type="PROSITE" id="PS50110">
    <property type="entry name" value="RESPONSE_REGULATORY"/>
    <property type="match status" value="1"/>
</dbReference>
<protein>
    <recommendedName>
        <fullName evidence="1">Stage 0 sporulation protein A homolog</fullName>
    </recommendedName>
</protein>
<comment type="function">
    <text evidence="2">May play the central regulatory role in sporulation. It may be an element of the effector pathway responsible for the activation of sporulation genes in response to nutritional stress. Spo0A may act in concert with spo0H (a sigma factor) to control the expression of some genes that are critical to the sporulation process.</text>
</comment>
<dbReference type="InterPro" id="IPR046947">
    <property type="entry name" value="LytR-like"/>
</dbReference>
<dbReference type="Pfam" id="PF04397">
    <property type="entry name" value="LytTR"/>
    <property type="match status" value="1"/>
</dbReference>
<dbReference type="Proteomes" id="UP000823909">
    <property type="component" value="Unassembled WGS sequence"/>
</dbReference>
<name>A0A9D2RGZ9_9FIRM</name>
<dbReference type="GO" id="GO:0000156">
    <property type="term" value="F:phosphorelay response regulator activity"/>
    <property type="evidence" value="ECO:0007669"/>
    <property type="project" value="InterPro"/>
</dbReference>
<evidence type="ECO:0000259" key="4">
    <source>
        <dbReference type="PROSITE" id="PS50110"/>
    </source>
</evidence>
<sequence length="242" mass="28110">MMLKISICDDDARDRELIAGNLRIYAEEHREYGILFDTYSSAFEMLDAFEKKGGPDIALLDICMPGMLGTELARDILRCSESTDIIFLTNSSDYAVDAFSIHAADYIRKPYTQEKFNDSLDRVIARRRERTWILLPTEGEVHRIALEDILYVETRDKCRVFFLTSGEERMTRLSSARLQEYLPEDRGMVACGVSYIVNLRHVRCFSGMDLVMDNNVRIPVPRRLRTRIKQAYFDFYLKEAES</sequence>
<evidence type="ECO:0000313" key="6">
    <source>
        <dbReference type="Proteomes" id="UP000823909"/>
    </source>
</evidence>
<evidence type="ECO:0000313" key="5">
    <source>
        <dbReference type="EMBL" id="HJD42171.1"/>
    </source>
</evidence>
<organism evidence="5 6">
    <name type="scientific">Candidatus Mediterraneibacter quadrami</name>
    <dbReference type="NCBI Taxonomy" id="2838684"/>
    <lineage>
        <taxon>Bacteria</taxon>
        <taxon>Bacillati</taxon>
        <taxon>Bacillota</taxon>
        <taxon>Clostridia</taxon>
        <taxon>Lachnospirales</taxon>
        <taxon>Lachnospiraceae</taxon>
        <taxon>Mediterraneibacter</taxon>
    </lineage>
</organism>
<dbReference type="Gene3D" id="3.40.50.2300">
    <property type="match status" value="1"/>
</dbReference>
<dbReference type="Pfam" id="PF00072">
    <property type="entry name" value="Response_reg"/>
    <property type="match status" value="1"/>
</dbReference>
<reference evidence="5" key="2">
    <citation type="submission" date="2021-04" db="EMBL/GenBank/DDBJ databases">
        <authorList>
            <person name="Gilroy R."/>
        </authorList>
    </citation>
    <scope>NUCLEOTIDE SEQUENCE</scope>
    <source>
        <strain evidence="5">ChiBcec15-3976</strain>
    </source>
</reference>
<keyword evidence="3" id="KW-0597">Phosphoprotein</keyword>
<keyword evidence="5" id="KW-0238">DNA-binding</keyword>
<dbReference type="InterPro" id="IPR011006">
    <property type="entry name" value="CheY-like_superfamily"/>
</dbReference>
<feature type="modified residue" description="4-aspartylphosphate" evidence="3">
    <location>
        <position position="61"/>
    </location>
</feature>
<reference evidence="5" key="1">
    <citation type="journal article" date="2021" name="PeerJ">
        <title>Extensive microbial diversity within the chicken gut microbiome revealed by metagenomics and culture.</title>
        <authorList>
            <person name="Gilroy R."/>
            <person name="Ravi A."/>
            <person name="Getino M."/>
            <person name="Pursley I."/>
            <person name="Horton D.L."/>
            <person name="Alikhan N.F."/>
            <person name="Baker D."/>
            <person name="Gharbi K."/>
            <person name="Hall N."/>
            <person name="Watson M."/>
            <person name="Adriaenssens E.M."/>
            <person name="Foster-Nyarko E."/>
            <person name="Jarju S."/>
            <person name="Secka A."/>
            <person name="Antonio M."/>
            <person name="Oren A."/>
            <person name="Chaudhuri R.R."/>
            <person name="La Ragione R."/>
            <person name="Hildebrand F."/>
            <person name="Pallen M.J."/>
        </authorList>
    </citation>
    <scope>NUCLEOTIDE SEQUENCE</scope>
    <source>
        <strain evidence="5">ChiBcec15-3976</strain>
    </source>
</reference>